<dbReference type="InterPro" id="IPR014710">
    <property type="entry name" value="RmlC-like_jellyroll"/>
</dbReference>
<evidence type="ECO:0000313" key="6">
    <source>
        <dbReference type="Proteomes" id="UP000000689"/>
    </source>
</evidence>
<evidence type="ECO:0000313" key="5">
    <source>
        <dbReference type="EMBL" id="CCD24397.1"/>
    </source>
</evidence>
<feature type="domain" description="Pirin N-terminal" evidence="3">
    <location>
        <begin position="90"/>
        <end position="189"/>
    </location>
</feature>
<accession>G0W9D6</accession>
<dbReference type="PANTHER" id="PTHR13903:SF8">
    <property type="entry name" value="PIRIN"/>
    <property type="match status" value="1"/>
</dbReference>
<dbReference type="eggNOG" id="ENOG502QQ5A">
    <property type="taxonomic scope" value="Eukaryota"/>
</dbReference>
<comment type="similarity">
    <text evidence="1 2">Belongs to the pirin family.</text>
</comment>
<dbReference type="PANTHER" id="PTHR13903">
    <property type="entry name" value="PIRIN-RELATED"/>
    <property type="match status" value="1"/>
</dbReference>
<dbReference type="Pfam" id="PF02678">
    <property type="entry name" value="Pirin"/>
    <property type="match status" value="1"/>
</dbReference>
<protein>
    <recommendedName>
        <fullName evidence="7">Pirin-like protein</fullName>
    </recommendedName>
</protein>
<dbReference type="InterPro" id="IPR008778">
    <property type="entry name" value="Pirin_C_dom"/>
</dbReference>
<sequence>MSEPIPPTPKTKKPFYRYFKFLATLLLFLVPLIFSISMSKTKEQQPQQHQQVFTNKNIVNEDIARIATTDDARTILKYFIPDEQSEGVGARVRRAIGTNEMPRFPPFLMLDHFKVTPPEQGFPDHPHHGQETITYILDGMIAHEDFTGSKGVLRPGDLQFMTAGKGIVHSEMPVLMKDGRPGIGLQLWVDLPRELKNCEPRYRNLRKNEIPIVHTDDEKHMTVKVISGNAYGVDSVRDLAYTPIHFYHYISDKAGVEFKQSVPDDFNVFLYVMKGAVVIDDQIFKQNTAVFFNVDGHSIKGQSATNDTEFAIIGGKILDQPLVQHGPFVETTREDLYKVFENYQQGINGFERAVNWRSSIADGIDEDTANALLN</sequence>
<dbReference type="KEGG" id="ndi:NDAI_0D00830"/>
<dbReference type="SUPFAM" id="SSF51182">
    <property type="entry name" value="RmlC-like cupins"/>
    <property type="match status" value="1"/>
</dbReference>
<dbReference type="Pfam" id="PF05726">
    <property type="entry name" value="Pirin_C"/>
    <property type="match status" value="1"/>
</dbReference>
<evidence type="ECO:0000256" key="2">
    <source>
        <dbReference type="RuleBase" id="RU003457"/>
    </source>
</evidence>
<dbReference type="Gene3D" id="2.60.120.10">
    <property type="entry name" value="Jelly Rolls"/>
    <property type="match status" value="2"/>
</dbReference>
<keyword evidence="6" id="KW-1185">Reference proteome</keyword>
<organism evidence="5 6">
    <name type="scientific">Naumovozyma dairenensis (strain ATCC 10597 / BCRC 20456 / CBS 421 / NBRC 0211 / NRRL Y-12639)</name>
    <name type="common">Saccharomyces dairenensis</name>
    <dbReference type="NCBI Taxonomy" id="1071378"/>
    <lineage>
        <taxon>Eukaryota</taxon>
        <taxon>Fungi</taxon>
        <taxon>Dikarya</taxon>
        <taxon>Ascomycota</taxon>
        <taxon>Saccharomycotina</taxon>
        <taxon>Saccharomycetes</taxon>
        <taxon>Saccharomycetales</taxon>
        <taxon>Saccharomycetaceae</taxon>
        <taxon>Naumovozyma</taxon>
    </lineage>
</organism>
<dbReference type="CDD" id="cd02909">
    <property type="entry name" value="cupin_pirin_N"/>
    <property type="match status" value="1"/>
</dbReference>
<feature type="domain" description="Pirin C-terminal" evidence="4">
    <location>
        <begin position="253"/>
        <end position="348"/>
    </location>
</feature>
<dbReference type="OrthoDB" id="198735at2759"/>
<dbReference type="EMBL" id="HE580270">
    <property type="protein sequence ID" value="CCD24397.1"/>
    <property type="molecule type" value="Genomic_DNA"/>
</dbReference>
<evidence type="ECO:0008006" key="7">
    <source>
        <dbReference type="Google" id="ProtNLM"/>
    </source>
</evidence>
<dbReference type="GeneID" id="11495207"/>
<dbReference type="OMA" id="GRMRHRD"/>
<dbReference type="CDD" id="cd02247">
    <property type="entry name" value="cupin_pirin_C"/>
    <property type="match status" value="1"/>
</dbReference>
<name>G0W9D6_NAUDC</name>
<dbReference type="HOGENOM" id="CLU_045717_0_1_1"/>
<dbReference type="AlphaFoldDB" id="G0W9D6"/>
<gene>
    <name evidence="5" type="primary">NDAI0D00830</name>
    <name evidence="5" type="ordered locus">NDAI_0D00830</name>
</gene>
<dbReference type="Proteomes" id="UP000000689">
    <property type="component" value="Chromosome 4"/>
</dbReference>
<evidence type="ECO:0000259" key="4">
    <source>
        <dbReference type="Pfam" id="PF05726"/>
    </source>
</evidence>
<evidence type="ECO:0000259" key="3">
    <source>
        <dbReference type="Pfam" id="PF02678"/>
    </source>
</evidence>
<reference evidence="5 6" key="1">
    <citation type="journal article" date="2011" name="Proc. Natl. Acad. Sci. U.S.A.">
        <title>Evolutionary erosion of yeast sex chromosomes by mating-type switching accidents.</title>
        <authorList>
            <person name="Gordon J.L."/>
            <person name="Armisen D."/>
            <person name="Proux-Wera E."/>
            <person name="Oheigeartaigh S.S."/>
            <person name="Byrne K.P."/>
            <person name="Wolfe K.H."/>
        </authorList>
    </citation>
    <scope>NUCLEOTIDE SEQUENCE [LARGE SCALE GENOMIC DNA]</scope>
    <source>
        <strain evidence="6">ATCC 10597 / BCRC 20456 / CBS 421 / NBRC 0211 / NRRL Y-12639</strain>
    </source>
</reference>
<proteinExistence type="inferred from homology"/>
<dbReference type="RefSeq" id="XP_003669640.1">
    <property type="nucleotide sequence ID" value="XM_003669592.1"/>
</dbReference>
<dbReference type="InterPro" id="IPR012093">
    <property type="entry name" value="Pirin"/>
</dbReference>
<dbReference type="InterPro" id="IPR003829">
    <property type="entry name" value="Pirin_N_dom"/>
</dbReference>
<dbReference type="InterPro" id="IPR011051">
    <property type="entry name" value="RmlC_Cupin_sf"/>
</dbReference>
<evidence type="ECO:0000256" key="1">
    <source>
        <dbReference type="ARBA" id="ARBA00008416"/>
    </source>
</evidence>